<accession>A0ABY6HN33</accession>
<evidence type="ECO:0000313" key="1">
    <source>
        <dbReference type="EMBL" id="UYP44810.1"/>
    </source>
</evidence>
<sequence>MVYLPNSIKVGLCNYNLKLNSESITSLDKGIEIFSKISKKKEDKWITLAKETKKKISNNIAG</sequence>
<gene>
    <name evidence="1" type="ORF">NEF87_001095</name>
</gene>
<organism evidence="1 2">
    <name type="scientific">Candidatus Lokiarchaeum ossiferum</name>
    <dbReference type="NCBI Taxonomy" id="2951803"/>
    <lineage>
        <taxon>Archaea</taxon>
        <taxon>Promethearchaeati</taxon>
        <taxon>Promethearchaeota</taxon>
        <taxon>Promethearchaeia</taxon>
        <taxon>Promethearchaeales</taxon>
        <taxon>Promethearchaeaceae</taxon>
        <taxon>Candidatus Lokiarchaeum</taxon>
    </lineage>
</organism>
<protein>
    <submittedName>
        <fullName evidence="1">Uncharacterized protein</fullName>
    </submittedName>
</protein>
<evidence type="ECO:0000313" key="2">
    <source>
        <dbReference type="Proteomes" id="UP001208689"/>
    </source>
</evidence>
<name>A0ABY6HN33_9ARCH</name>
<reference evidence="1" key="1">
    <citation type="submission" date="2022-09" db="EMBL/GenBank/DDBJ databases">
        <title>Actin cytoskeleton and complex cell architecture in an #Asgard archaeon.</title>
        <authorList>
            <person name="Ponce Toledo R.I."/>
            <person name="Schleper C."/>
            <person name="Rodrigues Oliveira T."/>
            <person name="Wollweber F."/>
            <person name="Xu J."/>
            <person name="Rittmann S."/>
            <person name="Klingl A."/>
            <person name="Pilhofer M."/>
        </authorList>
    </citation>
    <scope>NUCLEOTIDE SEQUENCE</scope>
    <source>
        <strain evidence="1">B-35</strain>
    </source>
</reference>
<dbReference type="Proteomes" id="UP001208689">
    <property type="component" value="Chromosome"/>
</dbReference>
<dbReference type="EMBL" id="CP104013">
    <property type="protein sequence ID" value="UYP44810.1"/>
    <property type="molecule type" value="Genomic_DNA"/>
</dbReference>
<keyword evidence="2" id="KW-1185">Reference proteome</keyword>
<proteinExistence type="predicted"/>